<accession>A0ABX8SI49</accession>
<dbReference type="PROSITE" id="PS51935">
    <property type="entry name" value="NLPC_P60"/>
    <property type="match status" value="1"/>
</dbReference>
<proteinExistence type="predicted"/>
<dbReference type="InterPro" id="IPR000064">
    <property type="entry name" value="NLP_P60_dom"/>
</dbReference>
<feature type="domain" description="NlpC/P60" evidence="6">
    <location>
        <begin position="140"/>
        <end position="255"/>
    </location>
</feature>
<evidence type="ECO:0000313" key="8">
    <source>
        <dbReference type="Proteomes" id="UP000824504"/>
    </source>
</evidence>
<dbReference type="EMBL" id="CP079216">
    <property type="protein sequence ID" value="QXT61818.1"/>
    <property type="molecule type" value="Genomic_DNA"/>
</dbReference>
<feature type="chain" id="PRO_5046287233" evidence="5">
    <location>
        <begin position="25"/>
        <end position="255"/>
    </location>
</feature>
<evidence type="ECO:0000256" key="3">
    <source>
        <dbReference type="ARBA" id="ARBA00022807"/>
    </source>
</evidence>
<keyword evidence="3" id="KW-0788">Thiol protease</keyword>
<keyword evidence="2" id="KW-0378">Hydrolase</keyword>
<keyword evidence="5" id="KW-0732">Signal</keyword>
<evidence type="ECO:0000256" key="4">
    <source>
        <dbReference type="SAM" id="MobiDB-lite"/>
    </source>
</evidence>
<organism evidence="7 8">
    <name type="scientific">Tessaracoccus palaemonis</name>
    <dbReference type="NCBI Taxonomy" id="2829499"/>
    <lineage>
        <taxon>Bacteria</taxon>
        <taxon>Bacillati</taxon>
        <taxon>Actinomycetota</taxon>
        <taxon>Actinomycetes</taxon>
        <taxon>Propionibacteriales</taxon>
        <taxon>Propionibacteriaceae</taxon>
        <taxon>Tessaracoccus</taxon>
    </lineage>
</organism>
<reference evidence="7 8" key="1">
    <citation type="submission" date="2021-07" db="EMBL/GenBank/DDBJ databases">
        <title>complete genome sequencing of Tessaracoccus sp.J1M15.</title>
        <authorList>
            <person name="Bae J.-W."/>
            <person name="Kim D.-y."/>
        </authorList>
    </citation>
    <scope>NUCLEOTIDE SEQUENCE [LARGE SCALE GENOMIC DNA]</scope>
    <source>
        <strain evidence="7 8">J1M15</strain>
    </source>
</reference>
<dbReference type="Pfam" id="PF00877">
    <property type="entry name" value="NLPC_P60"/>
    <property type="match status" value="1"/>
</dbReference>
<feature type="region of interest" description="Disordered" evidence="4">
    <location>
        <begin position="32"/>
        <end position="56"/>
    </location>
</feature>
<evidence type="ECO:0000313" key="7">
    <source>
        <dbReference type="EMBL" id="QXT61818.1"/>
    </source>
</evidence>
<dbReference type="PANTHER" id="PTHR47053">
    <property type="entry name" value="MUREIN DD-ENDOPEPTIDASE MEPH-RELATED"/>
    <property type="match status" value="1"/>
</dbReference>
<name>A0ABX8SI49_9ACTN</name>
<evidence type="ECO:0000256" key="2">
    <source>
        <dbReference type="ARBA" id="ARBA00022801"/>
    </source>
</evidence>
<evidence type="ECO:0000259" key="6">
    <source>
        <dbReference type="PROSITE" id="PS51935"/>
    </source>
</evidence>
<feature type="signal peptide" evidence="5">
    <location>
        <begin position="1"/>
        <end position="24"/>
    </location>
</feature>
<evidence type="ECO:0000256" key="1">
    <source>
        <dbReference type="ARBA" id="ARBA00022670"/>
    </source>
</evidence>
<gene>
    <name evidence="7" type="ORF">KDB89_08425</name>
</gene>
<keyword evidence="8" id="KW-1185">Reference proteome</keyword>
<dbReference type="PANTHER" id="PTHR47053:SF1">
    <property type="entry name" value="MUREIN DD-ENDOPEPTIDASE MEPH-RELATED"/>
    <property type="match status" value="1"/>
</dbReference>
<dbReference type="InterPro" id="IPR051202">
    <property type="entry name" value="Peptidase_C40"/>
</dbReference>
<sequence>MNLRRTIASVFVAVALLGAGFVPAASADAPALPAKSSASAPKSSKTKVTSKPSTVTNKTKFTVKGKASPARKGAVVELQRLNGKKKWVKVASTKTSSSGAYKLSAKISRTSSSATLRVATKKTAKYASSATGRFRVEILTKKAAKAVAVAKKQVGKRYRYGATGPSAFDCSGLTSYAYKSAGVKLSHSARTQSRNGKKVAKKDLQAGDLVFFYAPISHVGIYIGNGKIVHAGSSRTGVEIAKLSWMPYSGARRVG</sequence>
<protein>
    <submittedName>
        <fullName evidence="7">C40 family peptidase</fullName>
    </submittedName>
</protein>
<dbReference type="Proteomes" id="UP000824504">
    <property type="component" value="Chromosome"/>
</dbReference>
<evidence type="ECO:0000256" key="5">
    <source>
        <dbReference type="SAM" id="SignalP"/>
    </source>
</evidence>
<keyword evidence="1" id="KW-0645">Protease</keyword>
<dbReference type="RefSeq" id="WP_219080111.1">
    <property type="nucleotide sequence ID" value="NZ_CP079216.1"/>
</dbReference>